<dbReference type="GO" id="GO:0009298">
    <property type="term" value="P:GDP-mannose biosynthetic process"/>
    <property type="evidence" value="ECO:0007669"/>
    <property type="project" value="TreeGrafter"/>
</dbReference>
<evidence type="ECO:0000313" key="3">
    <source>
        <dbReference type="EMBL" id="EHQ02377.1"/>
    </source>
</evidence>
<dbReference type="SUPFAM" id="SSF159283">
    <property type="entry name" value="Guanosine diphospho-D-mannose pyrophosphorylase/mannose-6-phosphate isomerase linker domain"/>
    <property type="match status" value="1"/>
</dbReference>
<organism evidence="3 4">
    <name type="scientific">Gillisia limnaea (strain DSM 15749 / LMG 21470 / R-8282)</name>
    <dbReference type="NCBI Taxonomy" id="865937"/>
    <lineage>
        <taxon>Bacteria</taxon>
        <taxon>Pseudomonadati</taxon>
        <taxon>Bacteroidota</taxon>
        <taxon>Flavobacteriia</taxon>
        <taxon>Flavobacteriales</taxon>
        <taxon>Flavobacteriaceae</taxon>
        <taxon>Gillisia</taxon>
    </lineage>
</organism>
<dbReference type="GO" id="GO:0004475">
    <property type="term" value="F:mannose-1-phosphate guanylyltransferase (GTP) activity"/>
    <property type="evidence" value="ECO:0007669"/>
    <property type="project" value="InterPro"/>
</dbReference>
<dbReference type="InterPro" id="IPR029044">
    <property type="entry name" value="Nucleotide-diphossugar_trans"/>
</dbReference>
<name>H2C010_GILLR</name>
<dbReference type="RefSeq" id="WP_006988687.1">
    <property type="nucleotide sequence ID" value="NZ_JH594606.1"/>
</dbReference>
<dbReference type="InterPro" id="IPR049577">
    <property type="entry name" value="GMPP_N"/>
</dbReference>
<reference evidence="4" key="1">
    <citation type="journal article" date="2012" name="Stand. Genomic Sci.">
        <title>Genome sequence of the Antarctic rhodopsins-containing flavobacterium Gillisia limnaea type strain (R-8282(T)).</title>
        <authorList>
            <person name="Riedel T."/>
            <person name="Held B."/>
            <person name="Nolan M."/>
            <person name="Lucas S."/>
            <person name="Lapidus A."/>
            <person name="Tice H."/>
            <person name="Del Rio T.G."/>
            <person name="Cheng J.F."/>
            <person name="Han C."/>
            <person name="Tapia R."/>
            <person name="Goodwin L.A."/>
            <person name="Pitluck S."/>
            <person name="Liolios K."/>
            <person name="Mavromatis K."/>
            <person name="Pagani I."/>
            <person name="Ivanova N."/>
            <person name="Mikhailova N."/>
            <person name="Pati A."/>
            <person name="Chen A."/>
            <person name="Palaniappan K."/>
            <person name="Land M."/>
            <person name="Rohde M."/>
            <person name="Tindall B.J."/>
            <person name="Detter J.C."/>
            <person name="Goker M."/>
            <person name="Bristow J."/>
            <person name="Eisen J.A."/>
            <person name="Markowitz V."/>
            <person name="Hugenholtz P."/>
            <person name="Kyrpides N.C."/>
            <person name="Klenk H.P."/>
            <person name="Woyke T."/>
        </authorList>
    </citation>
    <scope>NUCLEOTIDE SEQUENCE [LARGE SCALE GENOMIC DNA]</scope>
    <source>
        <strain evidence="4">DSM 15749 / LMG 21470 / R-8282</strain>
    </source>
</reference>
<dbReference type="InterPro" id="IPR054566">
    <property type="entry name" value="ManC/GMP-like_b-helix"/>
</dbReference>
<dbReference type="InterPro" id="IPR051161">
    <property type="entry name" value="Mannose-6P_isomerase_type2"/>
</dbReference>
<dbReference type="EMBL" id="JH594606">
    <property type="protein sequence ID" value="EHQ02377.1"/>
    <property type="molecule type" value="Genomic_DNA"/>
</dbReference>
<accession>H2C010</accession>
<dbReference type="STRING" id="865937.Gilli_1734"/>
<dbReference type="eggNOG" id="COG0836">
    <property type="taxonomic scope" value="Bacteria"/>
</dbReference>
<dbReference type="PANTHER" id="PTHR46390">
    <property type="entry name" value="MANNOSE-1-PHOSPHATE GUANYLYLTRANSFERASE"/>
    <property type="match status" value="1"/>
</dbReference>
<evidence type="ECO:0000259" key="1">
    <source>
        <dbReference type="Pfam" id="PF00483"/>
    </source>
</evidence>
<dbReference type="CDD" id="cd02509">
    <property type="entry name" value="GDP-M1P_Guanylyltransferase"/>
    <property type="match status" value="1"/>
</dbReference>
<evidence type="ECO:0000313" key="4">
    <source>
        <dbReference type="Proteomes" id="UP000003844"/>
    </source>
</evidence>
<dbReference type="Proteomes" id="UP000003844">
    <property type="component" value="Unassembled WGS sequence"/>
</dbReference>
<dbReference type="HOGENOM" id="CLU_035527_0_1_10"/>
<sequence>MTEWNPEIMSRQMNKIKHVILTGGVGSRLWPLSRQSRPKQYLNIFSENKSLFELAVERNAAFVDELIVVGNQGNRQLSEASLQKLGITEYIDIVEATPRNTAPAIAFAAFAAQPDDILLVTPADHIIQEGPEYSIAVQKAIALAGEDNIVTFGIQPTRPETGYGYIEYLAENVLSFREKPDTATALEFLKNGNFLWNSGMFCFKAGVFLRELEKHTPQVYTKSLSAFECAGDYKLDTLSSLEIPSISVDYAVMEKSDKIKVVPSSFEWSDMGSFEAVYDYLKEMGHPVDESGNMQIGSGKHVAFVGLQDCILVSTEDAFLVVSKGASQDVKELYQKLEKNNIQLIQ</sequence>
<dbReference type="Pfam" id="PF22640">
    <property type="entry name" value="ManC_GMP_beta-helix"/>
    <property type="match status" value="1"/>
</dbReference>
<dbReference type="Gene3D" id="3.90.550.10">
    <property type="entry name" value="Spore Coat Polysaccharide Biosynthesis Protein SpsA, Chain A"/>
    <property type="match status" value="1"/>
</dbReference>
<dbReference type="AlphaFoldDB" id="H2C010"/>
<gene>
    <name evidence="3" type="ORF">Gilli_1734</name>
</gene>
<keyword evidence="4" id="KW-1185">Reference proteome</keyword>
<evidence type="ECO:0000259" key="2">
    <source>
        <dbReference type="Pfam" id="PF22640"/>
    </source>
</evidence>
<feature type="domain" description="Nucleotidyl transferase" evidence="1">
    <location>
        <begin position="17"/>
        <end position="282"/>
    </location>
</feature>
<keyword evidence="3" id="KW-0808">Transferase</keyword>
<dbReference type="PANTHER" id="PTHR46390:SF1">
    <property type="entry name" value="MANNOSE-1-PHOSPHATE GUANYLYLTRANSFERASE"/>
    <property type="match status" value="1"/>
</dbReference>
<protein>
    <submittedName>
        <fullName evidence="3">Nucleotidyl transferase</fullName>
    </submittedName>
</protein>
<proteinExistence type="predicted"/>
<dbReference type="Pfam" id="PF00483">
    <property type="entry name" value="NTP_transferase"/>
    <property type="match status" value="1"/>
</dbReference>
<dbReference type="SUPFAM" id="SSF53448">
    <property type="entry name" value="Nucleotide-diphospho-sugar transferases"/>
    <property type="match status" value="1"/>
</dbReference>
<feature type="domain" description="MannoseP isomerase/GMP-like beta-helix" evidence="2">
    <location>
        <begin position="288"/>
        <end position="337"/>
    </location>
</feature>
<dbReference type="InterPro" id="IPR005835">
    <property type="entry name" value="NTP_transferase_dom"/>
</dbReference>